<sequence length="75" mass="8807">MYMLGKKDAEIMLLELLKRTLKNQTDIDELMDLAKANDNSIPMKGIRHKYDSMEKDTLTEKDRDDLDTLMHFYGP</sequence>
<dbReference type="AlphaFoldDB" id="A0A1X1EN47"/>
<gene>
    <name evidence="1" type="ORF">HA50_26810</name>
</gene>
<comment type="caution">
    <text evidence="1">The sequence shown here is derived from an EMBL/GenBank/DDBJ whole genome shotgun (WGS) entry which is preliminary data.</text>
</comment>
<reference evidence="1 2" key="1">
    <citation type="journal article" date="2017" name="Antonie Van Leeuwenhoek">
        <title>Phylogenomic resolution of the bacterial genus Pantoea and its relationship with Erwinia and Tatumella.</title>
        <authorList>
            <person name="Palmer M."/>
            <person name="Steenkamp E.T."/>
            <person name="Coetzee M.P."/>
            <person name="Chan W.Y."/>
            <person name="van Zyl E."/>
            <person name="De Maayer P."/>
            <person name="Coutinho T.A."/>
            <person name="Blom J."/>
            <person name="Smits T.H."/>
            <person name="Duffy B."/>
            <person name="Venter S.N."/>
        </authorList>
    </citation>
    <scope>NUCLEOTIDE SEQUENCE [LARGE SCALE GENOMIC DNA]</scope>
    <source>
        <strain evidence="1 2">LMG 2657</strain>
    </source>
</reference>
<evidence type="ECO:0000313" key="2">
    <source>
        <dbReference type="Proteomes" id="UP000193749"/>
    </source>
</evidence>
<accession>A0A1X1EN47</accession>
<keyword evidence="2" id="KW-1185">Reference proteome</keyword>
<dbReference type="OrthoDB" id="6604845at2"/>
<name>A0A1X1EN47_PANCY</name>
<protein>
    <submittedName>
        <fullName evidence="1">Uncharacterized protein</fullName>
    </submittedName>
</protein>
<proteinExistence type="predicted"/>
<dbReference type="EMBL" id="MLJI01000002">
    <property type="protein sequence ID" value="ORM90357.1"/>
    <property type="molecule type" value="Genomic_DNA"/>
</dbReference>
<dbReference type="Proteomes" id="UP000193749">
    <property type="component" value="Unassembled WGS sequence"/>
</dbReference>
<evidence type="ECO:0000313" key="1">
    <source>
        <dbReference type="EMBL" id="ORM90357.1"/>
    </source>
</evidence>
<organism evidence="1 2">
    <name type="scientific">Pantoea cypripedii</name>
    <name type="common">Pectobacterium cypripedii</name>
    <name type="synonym">Erwinia cypripedii</name>
    <dbReference type="NCBI Taxonomy" id="55209"/>
    <lineage>
        <taxon>Bacteria</taxon>
        <taxon>Pseudomonadati</taxon>
        <taxon>Pseudomonadota</taxon>
        <taxon>Gammaproteobacteria</taxon>
        <taxon>Enterobacterales</taxon>
        <taxon>Erwiniaceae</taxon>
        <taxon>Pantoea</taxon>
    </lineage>
</organism>
<dbReference type="STRING" id="55209.HA50_26810"/>